<keyword evidence="12" id="KW-1185">Reference proteome</keyword>
<keyword evidence="5 9" id="KW-0119">Carbohydrate metabolism</keyword>
<reference evidence="12" key="1">
    <citation type="journal article" date="2019" name="Int. J. Syst. Evol. Microbiol.">
        <title>The Global Catalogue of Microorganisms (GCM) 10K type strain sequencing project: providing services to taxonomists for standard genome sequencing and annotation.</title>
        <authorList>
            <consortium name="The Broad Institute Genomics Platform"/>
            <consortium name="The Broad Institute Genome Sequencing Center for Infectious Disease"/>
            <person name="Wu L."/>
            <person name="Ma J."/>
        </authorList>
    </citation>
    <scope>NUCLEOTIDE SEQUENCE [LARGE SCALE GENOMIC DNA]</scope>
    <source>
        <strain evidence="12">JCM 12393</strain>
    </source>
</reference>
<evidence type="ECO:0000256" key="4">
    <source>
        <dbReference type="ARBA" id="ARBA00023157"/>
    </source>
</evidence>
<dbReference type="PRINTS" id="PR00733">
    <property type="entry name" value="GLHYDRLASE6"/>
</dbReference>
<evidence type="ECO:0000256" key="6">
    <source>
        <dbReference type="ARBA" id="ARBA00023295"/>
    </source>
</evidence>
<keyword evidence="6 9" id="KW-0326">Glycosidase</keyword>
<evidence type="ECO:0000256" key="9">
    <source>
        <dbReference type="RuleBase" id="RU361186"/>
    </source>
</evidence>
<feature type="active site" evidence="8">
    <location>
        <position position="151"/>
    </location>
</feature>
<dbReference type="PANTHER" id="PTHR34876">
    <property type="match status" value="1"/>
</dbReference>
<sequence length="366" mass="37080">MRRVGRGAGFRLVVGAALLGLLTAVAGCSGGSGGGSPGDSGDAGSPSGGGSPATAAPAGTASPGPGSGTLPQIPGQTFYVSDQTSAARQSAVLRGEGRTAEADALLRIAAQPSSRWLGDQAARGIADQVSRRAAEADRTPVFVVYNIPHRDCGLYSAGGASDAAAYRAWITGLAEALGDRRAWVVLEPDAIAHTLDGCGVKGDAAAERYGLLAFAVQELKKRPGVRVYLDAGNPGWTPDPSAVAEALRRSGIAAADGFAVNVSNFFTTDRNVTYGAQLSALLDGKHFVVDTSRNGNGPLNAEAWCNPPGRALGAPPTTETGRPGVDAYLWIKNPGESDGECGRGEPPAGEFWLPYALGLAKAGAGG</sequence>
<comment type="caution">
    <text evidence="11">The sequence shown here is derived from an EMBL/GenBank/DDBJ whole genome shotgun (WGS) entry which is preliminary data.</text>
</comment>
<gene>
    <name evidence="11" type="ORF">GCM10009639_37870</name>
</gene>
<keyword evidence="3 9" id="KW-0136">Cellulose degradation</keyword>
<dbReference type="InterPro" id="IPR036434">
    <property type="entry name" value="Beta_cellobiohydrolase_sf"/>
</dbReference>
<dbReference type="PROSITE" id="PS51257">
    <property type="entry name" value="PROKAR_LIPOPROTEIN"/>
    <property type="match status" value="1"/>
</dbReference>
<evidence type="ECO:0000256" key="5">
    <source>
        <dbReference type="ARBA" id="ARBA00023277"/>
    </source>
</evidence>
<accession>A0ABP4IYV9</accession>
<dbReference type="InterPro" id="IPR001524">
    <property type="entry name" value="Glyco_hydro_6_CS"/>
</dbReference>
<evidence type="ECO:0000256" key="1">
    <source>
        <dbReference type="ARBA" id="ARBA00022729"/>
    </source>
</evidence>
<evidence type="ECO:0000256" key="3">
    <source>
        <dbReference type="ARBA" id="ARBA00023001"/>
    </source>
</evidence>
<evidence type="ECO:0000256" key="2">
    <source>
        <dbReference type="ARBA" id="ARBA00022801"/>
    </source>
</evidence>
<evidence type="ECO:0000313" key="11">
    <source>
        <dbReference type="EMBL" id="GAA1398864.1"/>
    </source>
</evidence>
<dbReference type="RefSeq" id="WP_344337375.1">
    <property type="nucleotide sequence ID" value="NZ_BAAAKJ010000206.1"/>
</dbReference>
<feature type="chain" id="PRO_5044951503" description="Glucanase" evidence="9">
    <location>
        <begin position="27"/>
        <end position="366"/>
    </location>
</feature>
<feature type="compositionally biased region" description="Low complexity" evidence="10">
    <location>
        <begin position="52"/>
        <end position="64"/>
    </location>
</feature>
<comment type="similarity">
    <text evidence="9">Belongs to the glycosyl hydrolase family 6.</text>
</comment>
<dbReference type="GO" id="GO:0016787">
    <property type="term" value="F:hydrolase activity"/>
    <property type="evidence" value="ECO:0007669"/>
    <property type="project" value="UniProtKB-KW"/>
</dbReference>
<keyword evidence="2 9" id="KW-0378">Hydrolase</keyword>
<keyword evidence="1 9" id="KW-0732">Signal</keyword>
<evidence type="ECO:0000256" key="8">
    <source>
        <dbReference type="PROSITE-ProRule" id="PRU10056"/>
    </source>
</evidence>
<dbReference type="Proteomes" id="UP001499863">
    <property type="component" value="Unassembled WGS sequence"/>
</dbReference>
<name>A0ABP4IYV9_9ACTN</name>
<protein>
    <recommendedName>
        <fullName evidence="9">Glucanase</fullName>
        <ecNumber evidence="9">3.2.1.-</ecNumber>
    </recommendedName>
</protein>
<dbReference type="Pfam" id="PF01341">
    <property type="entry name" value="Glyco_hydro_6"/>
    <property type="match status" value="1"/>
</dbReference>
<organism evidence="11 12">
    <name type="scientific">Kitasatospora putterlickiae</name>
    <dbReference type="NCBI Taxonomy" id="221725"/>
    <lineage>
        <taxon>Bacteria</taxon>
        <taxon>Bacillati</taxon>
        <taxon>Actinomycetota</taxon>
        <taxon>Actinomycetes</taxon>
        <taxon>Kitasatosporales</taxon>
        <taxon>Streptomycetaceae</taxon>
        <taxon>Kitasatospora</taxon>
    </lineage>
</organism>
<dbReference type="PIRSF" id="PIRSF001100">
    <property type="entry name" value="Beta_cellobiohydrolase"/>
    <property type="match status" value="1"/>
</dbReference>
<dbReference type="InterPro" id="IPR016288">
    <property type="entry name" value="Beta_cellobiohydrolase"/>
</dbReference>
<feature type="region of interest" description="Disordered" evidence="10">
    <location>
        <begin position="31"/>
        <end position="76"/>
    </location>
</feature>
<dbReference type="EC" id="3.2.1.-" evidence="9"/>
<dbReference type="PANTHER" id="PTHR34876:SF4">
    <property type="entry name" value="1,4-BETA-D-GLUCAN CELLOBIOHYDROLASE C-RELATED"/>
    <property type="match status" value="1"/>
</dbReference>
<keyword evidence="7 9" id="KW-0624">Polysaccharide degradation</keyword>
<evidence type="ECO:0000256" key="10">
    <source>
        <dbReference type="SAM" id="MobiDB-lite"/>
    </source>
</evidence>
<dbReference type="PROSITE" id="PS00655">
    <property type="entry name" value="GLYCOSYL_HYDROL_F6_1"/>
    <property type="match status" value="1"/>
</dbReference>
<proteinExistence type="inferred from homology"/>
<feature type="signal peptide" evidence="9">
    <location>
        <begin position="1"/>
        <end position="26"/>
    </location>
</feature>
<evidence type="ECO:0000256" key="7">
    <source>
        <dbReference type="ARBA" id="ARBA00023326"/>
    </source>
</evidence>
<dbReference type="Gene3D" id="3.20.20.40">
    <property type="entry name" value="1, 4-beta cellobiohydrolase"/>
    <property type="match status" value="1"/>
</dbReference>
<evidence type="ECO:0000313" key="12">
    <source>
        <dbReference type="Proteomes" id="UP001499863"/>
    </source>
</evidence>
<dbReference type="EMBL" id="BAAAKJ010000206">
    <property type="protein sequence ID" value="GAA1398864.1"/>
    <property type="molecule type" value="Genomic_DNA"/>
</dbReference>
<dbReference type="SUPFAM" id="SSF51989">
    <property type="entry name" value="Glycosyl hydrolases family 6, cellulases"/>
    <property type="match status" value="1"/>
</dbReference>
<keyword evidence="4" id="KW-1015">Disulfide bond</keyword>